<sequence length="640" mass="71102">MHTMAAATLSCACTLCPLKTNVCSFRLAPSQGVVSVKVGGLRIRCAAVGDAKAGGDFRVARGSDGSQLQLGFSGGATSVILEQLSGDLQEELGAGDGGAASSSDSSVNSKENLRRERISHSNKGKVPWNKGRRHSPETIKKIKERTKLAMRNPEIRDKLRQCGKNQSKETKAKIRKKMVGFWESKRLIKQAQDFYVCNWKQVIAEAARVGGPEDEEYEWDSYKNIKEQYRLEELQAGRRAREALRATQKVERAKKKPITDSHRKAISDAIRAKWADPTYQRKVSAGMARIDAERRRKRTEVKRERLIETSKKKATIPKPPKAEVVAEEIQVEKKKHLQAPPVDQDFIAEVLAEEVTLQTRSERSTAARIKGPRKVTLVSLEDHDLSSEDINETAAEDKNPEQEVAASLEGRMPSKETDVKTPTLRPESVQLSSKLTSQSHKDPFVLEKVQRIQQLRKGRLEVELKRKEAADRARMLIADAERAASALEQAGTTDAATMAKLIETRKLLAEATRSMQAAERKQVTSLGKSRNLETQENEKLRSLSTSSDFHSRIWTTGDNLADCPHPIPIRIGSRGSKEHQLHLGLGGNLSSSNSMSSRWATSPSDLIEDILEEKTQSSKASDTEGSQTRSTEESQNSTER</sequence>
<keyword evidence="4" id="KW-1185">Reference proteome</keyword>
<dbReference type="PANTHER" id="PTHR34199:SF2">
    <property type="entry name" value="NUMOD3 MOTIF FAMILY PROTEIN, EXPRESSED"/>
    <property type="match status" value="1"/>
</dbReference>
<dbReference type="GO" id="GO:0003677">
    <property type="term" value="F:DNA binding"/>
    <property type="evidence" value="ECO:0007669"/>
    <property type="project" value="InterPro"/>
</dbReference>
<comment type="caution">
    <text evidence="3">The sequence shown here is derived from an EMBL/GenBank/DDBJ whole genome shotgun (WGS) entry which is preliminary data.</text>
</comment>
<feature type="domain" description="Nuclease associated modular" evidence="2">
    <location>
        <begin position="254"/>
        <end position="270"/>
    </location>
</feature>
<feature type="compositionally biased region" description="Polar residues" evidence="1">
    <location>
        <begin position="617"/>
        <end position="640"/>
    </location>
</feature>
<evidence type="ECO:0000313" key="4">
    <source>
        <dbReference type="Proteomes" id="UP000822688"/>
    </source>
</evidence>
<dbReference type="SMART" id="SM00496">
    <property type="entry name" value="IENR2"/>
    <property type="match status" value="3"/>
</dbReference>
<dbReference type="AlphaFoldDB" id="A0A8T0G774"/>
<dbReference type="PANTHER" id="PTHR34199">
    <property type="entry name" value="NUMOD3 MOTIF FAMILY PROTEIN, EXPRESSED"/>
    <property type="match status" value="1"/>
</dbReference>
<feature type="compositionally biased region" description="Low complexity" evidence="1">
    <location>
        <begin position="588"/>
        <end position="597"/>
    </location>
</feature>
<reference evidence="3" key="1">
    <citation type="submission" date="2020-06" db="EMBL/GenBank/DDBJ databases">
        <title>WGS assembly of Ceratodon purpureus strain R40.</title>
        <authorList>
            <person name="Carey S.B."/>
            <person name="Jenkins J."/>
            <person name="Shu S."/>
            <person name="Lovell J.T."/>
            <person name="Sreedasyam A."/>
            <person name="Maumus F."/>
            <person name="Tiley G.P."/>
            <person name="Fernandez-Pozo N."/>
            <person name="Barry K."/>
            <person name="Chen C."/>
            <person name="Wang M."/>
            <person name="Lipzen A."/>
            <person name="Daum C."/>
            <person name="Saski C.A."/>
            <person name="Payton A.C."/>
            <person name="Mcbreen J.C."/>
            <person name="Conrad R.E."/>
            <person name="Kollar L.M."/>
            <person name="Olsson S."/>
            <person name="Huttunen S."/>
            <person name="Landis J.B."/>
            <person name="Wickett N.J."/>
            <person name="Johnson M.G."/>
            <person name="Rensing S.A."/>
            <person name="Grimwood J."/>
            <person name="Schmutz J."/>
            <person name="Mcdaniel S.F."/>
        </authorList>
    </citation>
    <scope>NUCLEOTIDE SEQUENCE</scope>
    <source>
        <strain evidence="3">R40</strain>
    </source>
</reference>
<evidence type="ECO:0000313" key="3">
    <source>
        <dbReference type="EMBL" id="KAG0553728.1"/>
    </source>
</evidence>
<accession>A0A8T0G774</accession>
<evidence type="ECO:0000259" key="2">
    <source>
        <dbReference type="SMART" id="SM00496"/>
    </source>
</evidence>
<feature type="region of interest" description="Disordered" evidence="1">
    <location>
        <begin position="582"/>
        <end position="640"/>
    </location>
</feature>
<dbReference type="Pfam" id="PF07460">
    <property type="entry name" value="NUMOD3"/>
    <property type="match status" value="1"/>
</dbReference>
<feature type="region of interest" description="Disordered" evidence="1">
    <location>
        <begin position="519"/>
        <end position="548"/>
    </location>
</feature>
<organism evidence="3 4">
    <name type="scientific">Ceratodon purpureus</name>
    <name type="common">Fire moss</name>
    <name type="synonym">Dicranum purpureum</name>
    <dbReference type="NCBI Taxonomy" id="3225"/>
    <lineage>
        <taxon>Eukaryota</taxon>
        <taxon>Viridiplantae</taxon>
        <taxon>Streptophyta</taxon>
        <taxon>Embryophyta</taxon>
        <taxon>Bryophyta</taxon>
        <taxon>Bryophytina</taxon>
        <taxon>Bryopsida</taxon>
        <taxon>Dicranidae</taxon>
        <taxon>Pseudoditrichales</taxon>
        <taxon>Ditrichaceae</taxon>
        <taxon>Ceratodon</taxon>
    </lineage>
</organism>
<name>A0A8T0G774_CERPU</name>
<feature type="domain" description="Nuclease associated modular" evidence="2">
    <location>
        <begin position="130"/>
        <end position="146"/>
    </location>
</feature>
<dbReference type="InterPro" id="IPR003611">
    <property type="entry name" value="NUMOD3"/>
</dbReference>
<gene>
    <name evidence="3" type="ORF">KC19_12G034500</name>
</gene>
<proteinExistence type="predicted"/>
<evidence type="ECO:0000256" key="1">
    <source>
        <dbReference type="SAM" id="MobiDB-lite"/>
    </source>
</evidence>
<feature type="domain" description="Nuclease associated modular" evidence="2">
    <location>
        <begin position="162"/>
        <end position="178"/>
    </location>
</feature>
<protein>
    <recommendedName>
        <fullName evidence="2">Nuclease associated modular domain-containing protein</fullName>
    </recommendedName>
</protein>
<dbReference type="Proteomes" id="UP000822688">
    <property type="component" value="Chromosome 12"/>
</dbReference>
<feature type="region of interest" description="Disordered" evidence="1">
    <location>
        <begin position="92"/>
        <end position="134"/>
    </location>
</feature>
<dbReference type="EMBL" id="CM026433">
    <property type="protein sequence ID" value="KAG0553728.1"/>
    <property type="molecule type" value="Genomic_DNA"/>
</dbReference>
<feature type="compositionally biased region" description="Basic and acidic residues" evidence="1">
    <location>
        <begin position="530"/>
        <end position="541"/>
    </location>
</feature>
<feature type="region of interest" description="Disordered" evidence="1">
    <location>
        <begin position="380"/>
        <end position="436"/>
    </location>
</feature>